<evidence type="ECO:0000256" key="18">
    <source>
        <dbReference type="SAM" id="MobiDB-lite"/>
    </source>
</evidence>
<evidence type="ECO:0000256" key="16">
    <source>
        <dbReference type="ARBA" id="ARBA00049244"/>
    </source>
</evidence>
<evidence type="ECO:0000256" key="7">
    <source>
        <dbReference type="ARBA" id="ARBA00022801"/>
    </source>
</evidence>
<comment type="caution">
    <text evidence="21">The sequence shown here is derived from an EMBL/GenBank/DDBJ whole genome shotgun (WGS) entry which is preliminary data.</text>
</comment>
<feature type="domain" description="Integrase catalytic" evidence="20">
    <location>
        <begin position="663"/>
        <end position="828"/>
    </location>
</feature>
<keyword evidence="17" id="KW-0863">Zinc-finger</keyword>
<evidence type="ECO:0000256" key="3">
    <source>
        <dbReference type="ARBA" id="ARBA00022695"/>
    </source>
</evidence>
<keyword evidence="14" id="KW-0511">Multifunctional enzyme</keyword>
<dbReference type="GO" id="GO:0003723">
    <property type="term" value="F:RNA binding"/>
    <property type="evidence" value="ECO:0007669"/>
    <property type="project" value="UniProtKB-KW"/>
</dbReference>
<dbReference type="SUPFAM" id="SSF53098">
    <property type="entry name" value="Ribonuclease H-like"/>
    <property type="match status" value="1"/>
</dbReference>
<keyword evidence="8" id="KW-0460">Magnesium</keyword>
<dbReference type="SUPFAM" id="SSF56672">
    <property type="entry name" value="DNA/RNA polymerases"/>
    <property type="match status" value="1"/>
</dbReference>
<dbReference type="GO" id="GO:0008270">
    <property type="term" value="F:zinc ion binding"/>
    <property type="evidence" value="ECO:0007669"/>
    <property type="project" value="UniProtKB-KW"/>
</dbReference>
<keyword evidence="3" id="KW-0548">Nucleotidyltransferase</keyword>
<comment type="catalytic activity">
    <reaction evidence="15">
        <text>DNA(n) + a 2'-deoxyribonucleoside 5'-triphosphate = DNA(n+1) + diphosphate</text>
        <dbReference type="Rhea" id="RHEA:22508"/>
        <dbReference type="Rhea" id="RHEA-COMP:17339"/>
        <dbReference type="Rhea" id="RHEA-COMP:17340"/>
        <dbReference type="ChEBI" id="CHEBI:33019"/>
        <dbReference type="ChEBI" id="CHEBI:61560"/>
        <dbReference type="ChEBI" id="CHEBI:173112"/>
        <dbReference type="EC" id="2.7.7.49"/>
    </reaction>
</comment>
<dbReference type="InterPro" id="IPR001584">
    <property type="entry name" value="Integrase_cat-core"/>
</dbReference>
<evidence type="ECO:0000256" key="14">
    <source>
        <dbReference type="ARBA" id="ARBA00023268"/>
    </source>
</evidence>
<keyword evidence="13" id="KW-0233">DNA recombination</keyword>
<reference evidence="21" key="1">
    <citation type="submission" date="2021-03" db="EMBL/GenBank/DDBJ databases">
        <title>Draft genome sequence of rust myrtle Austropuccinia psidii MF-1, a brazilian biotype.</title>
        <authorList>
            <person name="Quecine M.C."/>
            <person name="Pachon D.M.R."/>
            <person name="Bonatelli M.L."/>
            <person name="Correr F.H."/>
            <person name="Franceschini L.M."/>
            <person name="Leite T.F."/>
            <person name="Margarido G.R.A."/>
            <person name="Almeida C.A."/>
            <person name="Ferrarezi J.A."/>
            <person name="Labate C.A."/>
        </authorList>
    </citation>
    <scope>NUCLEOTIDE SEQUENCE</scope>
    <source>
        <strain evidence="21">MF-1</strain>
    </source>
</reference>
<evidence type="ECO:0000256" key="10">
    <source>
        <dbReference type="ARBA" id="ARBA00022908"/>
    </source>
</evidence>
<keyword evidence="22" id="KW-1185">Reference proteome</keyword>
<dbReference type="InterPro" id="IPR057670">
    <property type="entry name" value="SH3_retrovirus"/>
</dbReference>
<feature type="domain" description="CCHC-type" evidence="19">
    <location>
        <begin position="392"/>
        <end position="406"/>
    </location>
</feature>
<evidence type="ECO:0000256" key="9">
    <source>
        <dbReference type="ARBA" id="ARBA00022884"/>
    </source>
</evidence>
<keyword evidence="12" id="KW-0239">DNA-directed DNA polymerase</keyword>
<accession>A0A9Q3BUW6</accession>
<dbReference type="Pfam" id="PF00098">
    <property type="entry name" value="zf-CCHC"/>
    <property type="match status" value="1"/>
</dbReference>
<dbReference type="GO" id="GO:0003887">
    <property type="term" value="F:DNA-directed DNA polymerase activity"/>
    <property type="evidence" value="ECO:0007669"/>
    <property type="project" value="UniProtKB-KW"/>
</dbReference>
<comment type="catalytic activity">
    <reaction evidence="16">
        <text>DNA(n) + a 2'-deoxyribonucleoside 5'-triphosphate = DNA(n+1) + diphosphate</text>
        <dbReference type="Rhea" id="RHEA:22508"/>
        <dbReference type="Rhea" id="RHEA-COMP:17339"/>
        <dbReference type="Rhea" id="RHEA-COMP:17340"/>
        <dbReference type="ChEBI" id="CHEBI:33019"/>
        <dbReference type="ChEBI" id="CHEBI:61560"/>
        <dbReference type="ChEBI" id="CHEBI:173112"/>
        <dbReference type="EC" id="2.7.7.7"/>
    </reaction>
</comment>
<keyword evidence="9" id="KW-0694">RNA-binding</keyword>
<evidence type="ECO:0000256" key="17">
    <source>
        <dbReference type="PROSITE-ProRule" id="PRU00047"/>
    </source>
</evidence>
<proteinExistence type="predicted"/>
<evidence type="ECO:0000313" key="22">
    <source>
        <dbReference type="Proteomes" id="UP000765509"/>
    </source>
</evidence>
<keyword evidence="17" id="KW-0862">Zinc</keyword>
<dbReference type="OrthoDB" id="7691805at2759"/>
<evidence type="ECO:0000259" key="20">
    <source>
        <dbReference type="PROSITE" id="PS50994"/>
    </source>
</evidence>
<evidence type="ECO:0000259" key="19">
    <source>
        <dbReference type="PROSITE" id="PS50158"/>
    </source>
</evidence>
<keyword evidence="10" id="KW-0229">DNA integration</keyword>
<keyword evidence="11" id="KW-0695">RNA-directed DNA polymerase</keyword>
<dbReference type="InterPro" id="IPR043502">
    <property type="entry name" value="DNA/RNA_pol_sf"/>
</dbReference>
<dbReference type="InterPro" id="IPR001878">
    <property type="entry name" value="Znf_CCHC"/>
</dbReference>
<dbReference type="InterPro" id="IPR012337">
    <property type="entry name" value="RNaseH-like_sf"/>
</dbReference>
<dbReference type="InterPro" id="IPR036397">
    <property type="entry name" value="RNaseH_sf"/>
</dbReference>
<dbReference type="Gene3D" id="4.10.60.10">
    <property type="entry name" value="Zinc finger, CCHC-type"/>
    <property type="match status" value="1"/>
</dbReference>
<dbReference type="Gene3D" id="3.30.420.10">
    <property type="entry name" value="Ribonuclease H-like superfamily/Ribonuclease H"/>
    <property type="match status" value="1"/>
</dbReference>
<dbReference type="SUPFAM" id="SSF57756">
    <property type="entry name" value="Retrovirus zinc finger-like domains"/>
    <property type="match status" value="1"/>
</dbReference>
<dbReference type="Pfam" id="PF25597">
    <property type="entry name" value="SH3_retrovirus"/>
    <property type="match status" value="1"/>
</dbReference>
<dbReference type="Pfam" id="PF00665">
    <property type="entry name" value="rve"/>
    <property type="match status" value="1"/>
</dbReference>
<evidence type="ECO:0000256" key="1">
    <source>
        <dbReference type="ARBA" id="ARBA00022578"/>
    </source>
</evidence>
<dbReference type="EMBL" id="AVOT02003230">
    <property type="protein sequence ID" value="MBW0472874.1"/>
    <property type="molecule type" value="Genomic_DNA"/>
</dbReference>
<dbReference type="Pfam" id="PF07727">
    <property type="entry name" value="RVT_2"/>
    <property type="match status" value="1"/>
</dbReference>
<evidence type="ECO:0000256" key="13">
    <source>
        <dbReference type="ARBA" id="ARBA00023172"/>
    </source>
</evidence>
<keyword evidence="7" id="KW-0378">Hydrolase</keyword>
<dbReference type="GO" id="GO:0016787">
    <property type="term" value="F:hydrolase activity"/>
    <property type="evidence" value="ECO:0007669"/>
    <property type="project" value="UniProtKB-KW"/>
</dbReference>
<dbReference type="PANTHER" id="PTHR42648:SF11">
    <property type="entry name" value="TRANSPOSON TY4-P GAG-POL POLYPROTEIN"/>
    <property type="match status" value="1"/>
</dbReference>
<evidence type="ECO:0000256" key="2">
    <source>
        <dbReference type="ARBA" id="ARBA00022664"/>
    </source>
</evidence>
<evidence type="ECO:0000256" key="5">
    <source>
        <dbReference type="ARBA" id="ARBA00022723"/>
    </source>
</evidence>
<dbReference type="PROSITE" id="PS50994">
    <property type="entry name" value="INTEGRASE"/>
    <property type="match status" value="1"/>
</dbReference>
<sequence>MLIEKYQHVDYVTTLRAYDAPQLSSCTLKSCIAPPLIIEVTNLGLTAIGRLRRCQVPPIRRKQPTSRHAKPLTNEEVYSLLNSLRSEVSSLKSACTSNAAEMQSLRLALSSPPPALSPYHQQARLVSPAYDRFMQEPYRAADQSIHLLGDGSNFTEWVVGINRVLCIALNSELSVDDSPSLLDNRSPQENRAISHFIDATIPPDFALCIGVVPSRATAKEFFDVIKARCCPGNRFHKLKVVRGLIDMLVENGVDQPKSNSTIILSLRKTFAIFKKLGIDADELEGLMAQSACHPPPTLDRAAFDQLVTAAVLAKGDDKPNSTFVGQVILNASQKHPEPPQRASPFVYHVSDQPGASPLYTRPRSPYLPKPTALTSEVRRPPDHLVDKFGGSCFHCGRTGHWRADCPHTKGFANPNPRTISPGPYRSPRPGTPDRRTQAFPTPSYQRERVSQVQFVEHRASDRVLIDTGASIHLSRSLRFATNPKRVAPFRIFFADSDSSITISQTTTLKIPVKLGYIVIRDVAFSERISGTILSVGRLCRAGVLPIFNSASLSLLVSRVLVTTTFLNDCWWLDVISKEETIGSAAASSSRVFEMNPISLPTSTALSSRDWHERLGHVCDKTVLAFLKQHVPSFDRKLWQTFYCSVCAKSKSTHHIARAREDIPKDKPLDLIVLDILGPFEEDAQGFKYLVTLRDHVTAYSIAYPLKVRSDAPTAILDAIKQLQVRTGVTPKALRTDNAKEFSSAAFADSLSKLGIVLCPLLPYSPQENGEAERLNRTLGDMARAMMLESEMPTRFWQFAYASACFIHKRVPNSRCTNSSPHQELFGQRPSITTLYPFGTEAIVHIPSPQQQHKLAPRARECCLLKPLMTGGWLLWEKDPNRMIQSASVVFPKFQPPERVTTPSKGSLAHVVNAMLLGAVPTKKFFEKENEAIDSLLLAKDIAIPEHLGKALSSPQHGHWKKACMAELDQMVQRDVWDAVVKTPGMKTIGHRWVFDLKQNINGSVKKFKARLVARGDKQRPGVDCAETYAPTASLMSLRLLLATDVLKQWPVASFDVSGAYLYSPVEEQVLVEPPVFFLPELRGKVLRLKKVLYGMRQAGRCWWKFLSGILTQLNFVATEVDQSLYIFHNGTEIIAIWIHVDDGVITSNSPGAISAFKTALCSELDIKWSDKLEQIVGLECVFSKGEVAITQRHLAGGILDAYPRPVIPRDLPLPVLPITDLPPNAKPIDATPFRSVIGSLAYLVSGSRPDLAFAVNYLARHSMGPTAEHWEVLDHVVGYLLKTRDRGIQLRPKDTSLALWSDAGWGGDLERSQTGFILKLGGAPICSGTLNLCGGVHRFIGFDSALGAGDQPTDSTYWRLRQDHFLRQPGGGSGINRQQVEEAHALPRQGVFLCERHDTQARHYGFVGQDGGHACGRTDQEAIGTNPVKVNPFPGSQGVMFQLFGVGVKFWTPR</sequence>
<organism evidence="21 22">
    <name type="scientific">Austropuccinia psidii MF-1</name>
    <dbReference type="NCBI Taxonomy" id="1389203"/>
    <lineage>
        <taxon>Eukaryota</taxon>
        <taxon>Fungi</taxon>
        <taxon>Dikarya</taxon>
        <taxon>Basidiomycota</taxon>
        <taxon>Pucciniomycotina</taxon>
        <taxon>Pucciniomycetes</taxon>
        <taxon>Pucciniales</taxon>
        <taxon>Sphaerophragmiaceae</taxon>
        <taxon>Austropuccinia</taxon>
    </lineage>
</organism>
<keyword evidence="12" id="KW-0808">Transferase</keyword>
<keyword evidence="5" id="KW-0479">Metal-binding</keyword>
<protein>
    <submittedName>
        <fullName evidence="21">Uncharacterized protein</fullName>
    </submittedName>
</protein>
<evidence type="ECO:0000256" key="12">
    <source>
        <dbReference type="ARBA" id="ARBA00022932"/>
    </source>
</evidence>
<evidence type="ECO:0000256" key="4">
    <source>
        <dbReference type="ARBA" id="ARBA00022722"/>
    </source>
</evidence>
<dbReference type="GO" id="GO:0015074">
    <property type="term" value="P:DNA integration"/>
    <property type="evidence" value="ECO:0007669"/>
    <property type="project" value="UniProtKB-KW"/>
</dbReference>
<dbReference type="Proteomes" id="UP000765509">
    <property type="component" value="Unassembled WGS sequence"/>
</dbReference>
<keyword evidence="6" id="KW-0255">Endonuclease</keyword>
<dbReference type="GO" id="GO:0003964">
    <property type="term" value="F:RNA-directed DNA polymerase activity"/>
    <property type="evidence" value="ECO:0007669"/>
    <property type="project" value="UniProtKB-KW"/>
</dbReference>
<keyword evidence="4" id="KW-0540">Nuclease</keyword>
<dbReference type="InterPro" id="IPR039537">
    <property type="entry name" value="Retrotran_Ty1/copia-like"/>
</dbReference>
<name>A0A9Q3BUW6_9BASI</name>
<keyword evidence="1" id="KW-0815">Transposition</keyword>
<dbReference type="GO" id="GO:0005634">
    <property type="term" value="C:nucleus"/>
    <property type="evidence" value="ECO:0007669"/>
    <property type="project" value="UniProtKB-ARBA"/>
</dbReference>
<keyword evidence="2" id="KW-0507">mRNA processing</keyword>
<dbReference type="GO" id="GO:0032196">
    <property type="term" value="P:transposition"/>
    <property type="evidence" value="ECO:0007669"/>
    <property type="project" value="UniProtKB-KW"/>
</dbReference>
<dbReference type="InterPro" id="IPR036875">
    <property type="entry name" value="Znf_CCHC_sf"/>
</dbReference>
<gene>
    <name evidence="21" type="ORF">O181_012589</name>
</gene>
<dbReference type="InterPro" id="IPR013103">
    <property type="entry name" value="RVT_2"/>
</dbReference>
<dbReference type="GO" id="GO:0006310">
    <property type="term" value="P:DNA recombination"/>
    <property type="evidence" value="ECO:0007669"/>
    <property type="project" value="UniProtKB-KW"/>
</dbReference>
<evidence type="ECO:0000313" key="21">
    <source>
        <dbReference type="EMBL" id="MBW0472874.1"/>
    </source>
</evidence>
<dbReference type="SMART" id="SM00343">
    <property type="entry name" value="ZnF_C2HC"/>
    <property type="match status" value="1"/>
</dbReference>
<evidence type="ECO:0000256" key="11">
    <source>
        <dbReference type="ARBA" id="ARBA00022918"/>
    </source>
</evidence>
<dbReference type="GO" id="GO:0006397">
    <property type="term" value="P:mRNA processing"/>
    <property type="evidence" value="ECO:0007669"/>
    <property type="project" value="UniProtKB-KW"/>
</dbReference>
<dbReference type="GO" id="GO:0004519">
    <property type="term" value="F:endonuclease activity"/>
    <property type="evidence" value="ECO:0007669"/>
    <property type="project" value="UniProtKB-KW"/>
</dbReference>
<dbReference type="PROSITE" id="PS50158">
    <property type="entry name" value="ZF_CCHC"/>
    <property type="match status" value="1"/>
</dbReference>
<evidence type="ECO:0000256" key="8">
    <source>
        <dbReference type="ARBA" id="ARBA00022842"/>
    </source>
</evidence>
<feature type="region of interest" description="Disordered" evidence="18">
    <location>
        <begin position="412"/>
        <end position="443"/>
    </location>
</feature>
<evidence type="ECO:0000256" key="6">
    <source>
        <dbReference type="ARBA" id="ARBA00022759"/>
    </source>
</evidence>
<dbReference type="PANTHER" id="PTHR42648">
    <property type="entry name" value="TRANSPOSASE, PUTATIVE-RELATED"/>
    <property type="match status" value="1"/>
</dbReference>
<evidence type="ECO:0000256" key="15">
    <source>
        <dbReference type="ARBA" id="ARBA00048173"/>
    </source>
</evidence>